<gene>
    <name evidence="1" type="ORF">GGE66_000416</name>
</gene>
<sequence length="146" mass="15956">MLDSFNLEKDRLRERWRSSQVEAPSIFSGNRRGGLGALCDFSQAFIAVDPSHADIEWRLIIVKVAVAGGVVGIQTPTAATCPEGCELDHDRSSALDCDPFIDISPIGNMNRYSFAIVTHKVDPPAVILVSNSRVCQMHGVTLPFFP</sequence>
<evidence type="ECO:0000313" key="1">
    <source>
        <dbReference type="EMBL" id="MBB6219472.1"/>
    </source>
</evidence>
<organism evidence="1 2">
    <name type="scientific">Rhizobium leguminosarum</name>
    <dbReference type="NCBI Taxonomy" id="384"/>
    <lineage>
        <taxon>Bacteria</taxon>
        <taxon>Pseudomonadati</taxon>
        <taxon>Pseudomonadota</taxon>
        <taxon>Alphaproteobacteria</taxon>
        <taxon>Hyphomicrobiales</taxon>
        <taxon>Rhizobiaceae</taxon>
        <taxon>Rhizobium/Agrobacterium group</taxon>
        <taxon>Rhizobium</taxon>
    </lineage>
</organism>
<dbReference type="AlphaFoldDB" id="A0A7W9ZPV5"/>
<accession>A0A7W9ZPV5</accession>
<comment type="caution">
    <text evidence="1">The sequence shown here is derived from an EMBL/GenBank/DDBJ whole genome shotgun (WGS) entry which is preliminary data.</text>
</comment>
<protein>
    <submittedName>
        <fullName evidence="1">Uncharacterized protein</fullName>
    </submittedName>
</protein>
<name>A0A7W9ZPV5_RHILE</name>
<dbReference type="Proteomes" id="UP000517187">
    <property type="component" value="Unassembled WGS sequence"/>
</dbReference>
<evidence type="ECO:0000313" key="2">
    <source>
        <dbReference type="Proteomes" id="UP000517187"/>
    </source>
</evidence>
<proteinExistence type="predicted"/>
<reference evidence="1 2" key="1">
    <citation type="submission" date="2020-08" db="EMBL/GenBank/DDBJ databases">
        <title>Genomic Encyclopedia of Type Strains, Phase IV (KMG-V): Genome sequencing to study the core and pangenomes of soil and plant-associated prokaryotes.</title>
        <authorList>
            <person name="Whitman W."/>
        </authorList>
    </citation>
    <scope>NUCLEOTIDE SEQUENCE [LARGE SCALE GENOMIC DNA]</scope>
    <source>
        <strain evidence="1 2">SEMIA 4011</strain>
    </source>
</reference>
<dbReference type="EMBL" id="JACIIJ010000001">
    <property type="protein sequence ID" value="MBB6219472.1"/>
    <property type="molecule type" value="Genomic_DNA"/>
</dbReference>